<dbReference type="Gene3D" id="1.20.200.10">
    <property type="entry name" value="Fumarase/aspartase (Central domain)"/>
    <property type="match status" value="1"/>
</dbReference>
<dbReference type="InterPro" id="IPR001106">
    <property type="entry name" value="Aromatic_Lyase"/>
</dbReference>
<evidence type="ECO:0000313" key="2">
    <source>
        <dbReference type="Proteomes" id="UP001597213"/>
    </source>
</evidence>
<dbReference type="InterPro" id="IPR008948">
    <property type="entry name" value="L-Aspartase-like"/>
</dbReference>
<dbReference type="EMBL" id="JBHUEN010000021">
    <property type="protein sequence ID" value="MFD1881892.1"/>
    <property type="molecule type" value="Genomic_DNA"/>
</dbReference>
<organism evidence="1 2">
    <name type="scientific">Paracoccus pacificus</name>
    <dbReference type="NCBI Taxonomy" id="1463598"/>
    <lineage>
        <taxon>Bacteria</taxon>
        <taxon>Pseudomonadati</taxon>
        <taxon>Pseudomonadota</taxon>
        <taxon>Alphaproteobacteria</taxon>
        <taxon>Rhodobacterales</taxon>
        <taxon>Paracoccaceae</taxon>
        <taxon>Paracoccus</taxon>
    </lineage>
</organism>
<dbReference type="GO" id="GO:0016829">
    <property type="term" value="F:lyase activity"/>
    <property type="evidence" value="ECO:0007669"/>
    <property type="project" value="UniProtKB-KW"/>
</dbReference>
<dbReference type="Proteomes" id="UP001597213">
    <property type="component" value="Unassembled WGS sequence"/>
</dbReference>
<dbReference type="SUPFAM" id="SSF48557">
    <property type="entry name" value="L-aspartase-like"/>
    <property type="match status" value="1"/>
</dbReference>
<evidence type="ECO:0000313" key="1">
    <source>
        <dbReference type="EMBL" id="MFD1881892.1"/>
    </source>
</evidence>
<keyword evidence="2" id="KW-1185">Reference proteome</keyword>
<proteinExistence type="predicted"/>
<accession>A0ABW4R6P8</accession>
<dbReference type="PANTHER" id="PTHR10362">
    <property type="entry name" value="HISTIDINE AMMONIA-LYASE"/>
    <property type="match status" value="1"/>
</dbReference>
<dbReference type="Gene3D" id="1.10.275.10">
    <property type="entry name" value="Fumarase/aspartase (N-terminal domain)"/>
    <property type="match status" value="1"/>
</dbReference>
<sequence>MKRPAITLDSAPLGVAQMRAIAAGQLSVEIPPTALERVQAGRNVFDAVIGSGQPVYGSTTGVGALKDSSVPQAERPEFSLALAHAHQVAVGPELPEGVVRLAVAIRLNTALSGRVGCSTDFVSTLGAMLNHDLLPVMHSLGSVGCGDLGQMGELATVMTGQGQARLKGRALPAAQALAQAGIQPLAMSTRDALAAVASNASGIARSALAVAKGGRAIRRLMATGAASAQSMSLIRETWEAAADLGGAAEQLMAEWLVSALPDDGRWPVTIRVHDPLSARMLVQILAACIPPAVEAAQSVSDATARVDDNPVILRDKVVPSGGSLHIGLSQRLSTMQVALAHLARNIFNRCLLLTNGQLRGLPINLVPPGSVATGYGPMMKLALEQSVRVTALSPPVSVLNQTLAAGLEDEAVFLSLTAERMEAQAEALEWLSTIEAVLAAQALDLTRDKPVGVAALVYEQVREFVPFLEHDFPHSQGLMQLNAAMATDRWLKTIVKAAPLFPFDPVLGLN</sequence>
<dbReference type="RefSeq" id="WP_379142120.1">
    <property type="nucleotide sequence ID" value="NZ_JBHUEN010000021.1"/>
</dbReference>
<dbReference type="Pfam" id="PF00221">
    <property type="entry name" value="Lyase_aromatic"/>
    <property type="match status" value="1"/>
</dbReference>
<comment type="caution">
    <text evidence="1">The sequence shown here is derived from an EMBL/GenBank/DDBJ whole genome shotgun (WGS) entry which is preliminary data.</text>
</comment>
<dbReference type="EC" id="4.3.1.-" evidence="1"/>
<reference evidence="2" key="1">
    <citation type="journal article" date="2019" name="Int. J. Syst. Evol. Microbiol.">
        <title>The Global Catalogue of Microorganisms (GCM) 10K type strain sequencing project: providing services to taxonomists for standard genome sequencing and annotation.</title>
        <authorList>
            <consortium name="The Broad Institute Genomics Platform"/>
            <consortium name="The Broad Institute Genome Sequencing Center for Infectious Disease"/>
            <person name="Wu L."/>
            <person name="Ma J."/>
        </authorList>
    </citation>
    <scope>NUCLEOTIDE SEQUENCE [LARGE SCALE GENOMIC DNA]</scope>
    <source>
        <strain evidence="2">CCUG 56029</strain>
    </source>
</reference>
<keyword evidence="1" id="KW-0456">Lyase</keyword>
<dbReference type="InterPro" id="IPR024083">
    <property type="entry name" value="Fumarase/histidase_N"/>
</dbReference>
<protein>
    <submittedName>
        <fullName evidence="1">Aromatic amino acid ammonia-lyase</fullName>
        <ecNumber evidence="1">4.3.1.-</ecNumber>
    </submittedName>
</protein>
<gene>
    <name evidence="1" type="ORF">ACFSCT_09205</name>
</gene>
<name>A0ABW4R6P8_9RHOB</name>